<protein>
    <recommendedName>
        <fullName evidence="2">GPI-anchored protein LLG1-like domain-containing protein</fullName>
    </recommendedName>
</protein>
<dbReference type="Proteomes" id="UP001054889">
    <property type="component" value="Unassembled WGS sequence"/>
</dbReference>
<accession>A0AAV5CVF4</accession>
<dbReference type="PANTHER" id="PTHR31533:SF37">
    <property type="entry name" value="OS04G0500300 PROTEIN"/>
    <property type="match status" value="1"/>
</dbReference>
<gene>
    <name evidence="3" type="primary">ga19782</name>
    <name evidence="3" type="ORF">PR202_ga19782</name>
</gene>
<reference evidence="3" key="1">
    <citation type="journal article" date="2018" name="DNA Res.">
        <title>Multiple hybrid de novo genome assembly of finger millet, an orphan allotetraploid crop.</title>
        <authorList>
            <person name="Hatakeyama M."/>
            <person name="Aluri S."/>
            <person name="Balachadran M.T."/>
            <person name="Sivarajan S.R."/>
            <person name="Patrignani A."/>
            <person name="Gruter S."/>
            <person name="Poveda L."/>
            <person name="Shimizu-Inatsugi R."/>
            <person name="Baeten J."/>
            <person name="Francoijs K.J."/>
            <person name="Nataraja K.N."/>
            <person name="Reddy Y.A.N."/>
            <person name="Phadnis S."/>
            <person name="Ravikumar R.L."/>
            <person name="Schlapbach R."/>
            <person name="Sreeman S.M."/>
            <person name="Shimizu K.K."/>
        </authorList>
    </citation>
    <scope>NUCLEOTIDE SEQUENCE</scope>
</reference>
<dbReference type="InterPro" id="IPR058888">
    <property type="entry name" value="LLG1-like"/>
</dbReference>
<reference evidence="3" key="2">
    <citation type="submission" date="2021-12" db="EMBL/GenBank/DDBJ databases">
        <title>Resequencing data analysis of finger millet.</title>
        <authorList>
            <person name="Hatakeyama M."/>
            <person name="Aluri S."/>
            <person name="Balachadran M.T."/>
            <person name="Sivarajan S.R."/>
            <person name="Poveda L."/>
            <person name="Shimizu-Inatsugi R."/>
            <person name="Schlapbach R."/>
            <person name="Sreeman S.M."/>
            <person name="Shimizu K.K."/>
        </authorList>
    </citation>
    <scope>NUCLEOTIDE SEQUENCE</scope>
</reference>
<evidence type="ECO:0000313" key="4">
    <source>
        <dbReference type="Proteomes" id="UP001054889"/>
    </source>
</evidence>
<dbReference type="EMBL" id="BQKI01000009">
    <property type="protein sequence ID" value="GJN02432.1"/>
    <property type="molecule type" value="Genomic_DNA"/>
</dbReference>
<evidence type="ECO:0000259" key="2">
    <source>
        <dbReference type="Pfam" id="PF26578"/>
    </source>
</evidence>
<dbReference type="Pfam" id="PF26578">
    <property type="entry name" value="LLG1"/>
    <property type="match status" value="1"/>
</dbReference>
<dbReference type="InterPro" id="IPR039307">
    <property type="entry name" value="LORELEI-like"/>
</dbReference>
<dbReference type="AlphaFoldDB" id="A0AAV5CVF4"/>
<name>A0AAV5CVF4_ELECO</name>
<sequence length="119" mass="12641">MGSTGAAILFCWVALSVVAVGSAAPADNNGRFISRVCPVQFEGMPGVSTVINSCRAPQPSARRCCGALKTFACPYRDLLNDNDNNGCASEMFYEIIARGRLTPGLFSYLCHDDAVGLQC</sequence>
<dbReference type="PANTHER" id="PTHR31533">
    <property type="entry name" value="GPI-ANCHORED PROTEIN LLG1-RELATED-RELATED"/>
    <property type="match status" value="1"/>
</dbReference>
<feature type="chain" id="PRO_5043730532" description="GPI-anchored protein LLG1-like domain-containing protein" evidence="1">
    <location>
        <begin position="24"/>
        <end position="119"/>
    </location>
</feature>
<keyword evidence="1" id="KW-0732">Signal</keyword>
<evidence type="ECO:0000313" key="3">
    <source>
        <dbReference type="EMBL" id="GJN02432.1"/>
    </source>
</evidence>
<comment type="caution">
    <text evidence="3">The sequence shown here is derived from an EMBL/GenBank/DDBJ whole genome shotgun (WGS) entry which is preliminary data.</text>
</comment>
<organism evidence="3 4">
    <name type="scientific">Eleusine coracana subsp. coracana</name>
    <dbReference type="NCBI Taxonomy" id="191504"/>
    <lineage>
        <taxon>Eukaryota</taxon>
        <taxon>Viridiplantae</taxon>
        <taxon>Streptophyta</taxon>
        <taxon>Embryophyta</taxon>
        <taxon>Tracheophyta</taxon>
        <taxon>Spermatophyta</taxon>
        <taxon>Magnoliopsida</taxon>
        <taxon>Liliopsida</taxon>
        <taxon>Poales</taxon>
        <taxon>Poaceae</taxon>
        <taxon>PACMAD clade</taxon>
        <taxon>Chloridoideae</taxon>
        <taxon>Cynodonteae</taxon>
        <taxon>Eleusininae</taxon>
        <taxon>Eleusine</taxon>
    </lineage>
</organism>
<evidence type="ECO:0000256" key="1">
    <source>
        <dbReference type="SAM" id="SignalP"/>
    </source>
</evidence>
<keyword evidence="4" id="KW-1185">Reference proteome</keyword>
<proteinExistence type="predicted"/>
<feature type="signal peptide" evidence="1">
    <location>
        <begin position="1"/>
        <end position="23"/>
    </location>
</feature>
<feature type="domain" description="GPI-anchored protein LLG1-like" evidence="2">
    <location>
        <begin position="39"/>
        <end position="117"/>
    </location>
</feature>